<dbReference type="EMBL" id="BPLQ01004492">
    <property type="protein sequence ID" value="GIY08394.1"/>
    <property type="molecule type" value="Genomic_DNA"/>
</dbReference>
<dbReference type="Proteomes" id="UP001054837">
    <property type="component" value="Unassembled WGS sequence"/>
</dbReference>
<evidence type="ECO:0000313" key="2">
    <source>
        <dbReference type="Proteomes" id="UP001054837"/>
    </source>
</evidence>
<dbReference type="AlphaFoldDB" id="A0AAV4QJG4"/>
<accession>A0AAV4QJG4</accession>
<evidence type="ECO:0000313" key="1">
    <source>
        <dbReference type="EMBL" id="GIY08394.1"/>
    </source>
</evidence>
<protein>
    <submittedName>
        <fullName evidence="1">Uncharacterized protein</fullName>
    </submittedName>
</protein>
<gene>
    <name evidence="1" type="ORF">CDAR_274701</name>
</gene>
<reference evidence="1 2" key="1">
    <citation type="submission" date="2021-06" db="EMBL/GenBank/DDBJ databases">
        <title>Caerostris darwini draft genome.</title>
        <authorList>
            <person name="Kono N."/>
            <person name="Arakawa K."/>
        </authorList>
    </citation>
    <scope>NUCLEOTIDE SEQUENCE [LARGE SCALE GENOMIC DNA]</scope>
</reference>
<proteinExistence type="predicted"/>
<name>A0AAV4QJG4_9ARAC</name>
<comment type="caution">
    <text evidence="1">The sequence shown here is derived from an EMBL/GenBank/DDBJ whole genome shotgun (WGS) entry which is preliminary data.</text>
</comment>
<organism evidence="1 2">
    <name type="scientific">Caerostris darwini</name>
    <dbReference type="NCBI Taxonomy" id="1538125"/>
    <lineage>
        <taxon>Eukaryota</taxon>
        <taxon>Metazoa</taxon>
        <taxon>Ecdysozoa</taxon>
        <taxon>Arthropoda</taxon>
        <taxon>Chelicerata</taxon>
        <taxon>Arachnida</taxon>
        <taxon>Araneae</taxon>
        <taxon>Araneomorphae</taxon>
        <taxon>Entelegynae</taxon>
        <taxon>Araneoidea</taxon>
        <taxon>Araneidae</taxon>
        <taxon>Caerostris</taxon>
    </lineage>
</organism>
<sequence>MEQRCFIRLEANSHLRHVPRKLCCQITEANENDNARRFYVGRAEGHSAAGKSYKDSFENEFRKKRKDILELSGLASTQM</sequence>
<keyword evidence="2" id="KW-1185">Reference proteome</keyword>